<dbReference type="Pfam" id="PF01547">
    <property type="entry name" value="SBP_bac_1"/>
    <property type="match status" value="1"/>
</dbReference>
<dbReference type="SUPFAM" id="SSF53850">
    <property type="entry name" value="Periplasmic binding protein-like II"/>
    <property type="match status" value="1"/>
</dbReference>
<keyword evidence="4" id="KW-0762">Sugar transport</keyword>
<keyword evidence="3" id="KW-0813">Transport</keyword>
<evidence type="ECO:0000256" key="5">
    <source>
        <dbReference type="ARBA" id="ARBA00022729"/>
    </source>
</evidence>
<dbReference type="RefSeq" id="WP_095444308.1">
    <property type="nucleotide sequence ID" value="NZ_CP022603.1"/>
</dbReference>
<evidence type="ECO:0000256" key="9">
    <source>
        <dbReference type="SAM" id="SignalP"/>
    </source>
</evidence>
<evidence type="ECO:0000256" key="8">
    <source>
        <dbReference type="ARBA" id="ARBA00049753"/>
    </source>
</evidence>
<accession>A0A248UAE7</accession>
<keyword evidence="5 9" id="KW-0732">Signal</keyword>
<name>A0A248UAE7_9HYPH</name>
<dbReference type="GO" id="GO:0042597">
    <property type="term" value="C:periplasmic space"/>
    <property type="evidence" value="ECO:0007669"/>
    <property type="project" value="UniProtKB-SubCell"/>
</dbReference>
<dbReference type="AlphaFoldDB" id="A0A248UAE7"/>
<feature type="chain" id="PRO_5013349452" description="Probable sugar-binding periplasmic protein" evidence="9">
    <location>
        <begin position="29"/>
        <end position="422"/>
    </location>
</feature>
<dbReference type="InterPro" id="IPR006059">
    <property type="entry name" value="SBP"/>
</dbReference>
<reference evidence="10 11" key="1">
    <citation type="submission" date="2017-07" db="EMBL/GenBank/DDBJ databases">
        <title>Phylogenetic study on the rhizospheric bacterium Ochrobactrum sp. A44.</title>
        <authorList>
            <person name="Krzyzanowska D.M."/>
            <person name="Ossowicki A."/>
            <person name="Rajewska M."/>
            <person name="Maciag T."/>
            <person name="Kaczynski Z."/>
            <person name="Czerwicka M."/>
            <person name="Jafra S."/>
        </authorList>
    </citation>
    <scope>NUCLEOTIDE SEQUENCE [LARGE SCALE GENOMIC DNA]</scope>
    <source>
        <strain evidence="10 11">A44</strain>
    </source>
</reference>
<dbReference type="InterPro" id="IPR050490">
    <property type="entry name" value="Bact_solute-bd_prot1"/>
</dbReference>
<dbReference type="PANTHER" id="PTHR43649">
    <property type="entry name" value="ARABINOSE-BINDING PROTEIN-RELATED"/>
    <property type="match status" value="1"/>
</dbReference>
<gene>
    <name evidence="10" type="ORF">CES85_4098</name>
</gene>
<dbReference type="Gene3D" id="3.40.190.10">
    <property type="entry name" value="Periplasmic binding protein-like II"/>
    <property type="match status" value="2"/>
</dbReference>
<evidence type="ECO:0000256" key="2">
    <source>
        <dbReference type="ARBA" id="ARBA00008520"/>
    </source>
</evidence>
<comment type="subcellular location">
    <subcellularLocation>
        <location evidence="1">Periplasm</location>
    </subcellularLocation>
</comment>
<evidence type="ECO:0000313" key="10">
    <source>
        <dbReference type="EMBL" id="ASV83319.1"/>
    </source>
</evidence>
<evidence type="ECO:0000256" key="6">
    <source>
        <dbReference type="ARBA" id="ARBA00022764"/>
    </source>
</evidence>
<evidence type="ECO:0000256" key="3">
    <source>
        <dbReference type="ARBA" id="ARBA00022448"/>
    </source>
</evidence>
<sequence>MHKFFRMAAMGTAACAMLAAMAPATASAQDKQNVEVLHWWTAGGEAAALDVLKKDLEGKGISWTDMPVAGGGGTEAMTVLRARVTAGNAPTAVQMLGFDIRDWSEQGALGNLDEVAGKEGWDKVIPAPLQEFAKYDGHWIAAPVNVHSTNWMWINKAALDKAGGKEPTNWDELVALLDKFKEQGITPIAHGGQPWQDATIFDAVVLSFGSDFYKKAFVDLDPETLGSDKMKEAFDRMTKLRSYVDDNFSGRDWNLASAMVIEGKAGVQFMGDWAKGEFIKAGKKPGEDFVCMRYPETQGSVTFNSDMFAMFKVADDKVPAQLEMASAIESPAFQSAFNVVKGSAPARTDVPDTDFDACGKKAIADVKEAADKGTMLGSMAHGYANPASVKNAIYDVVTRQFNGQLSSEDAVKELVTAVEGAK</sequence>
<dbReference type="OrthoDB" id="9798191at2"/>
<feature type="signal peptide" evidence="9">
    <location>
        <begin position="1"/>
        <end position="28"/>
    </location>
</feature>
<evidence type="ECO:0000313" key="11">
    <source>
        <dbReference type="Proteomes" id="UP000215256"/>
    </source>
</evidence>
<evidence type="ECO:0000256" key="7">
    <source>
        <dbReference type="ARBA" id="ARBA00049629"/>
    </source>
</evidence>
<comment type="similarity">
    <text evidence="2">Belongs to the bacterial solute-binding protein 1 family.</text>
</comment>
<evidence type="ECO:0000256" key="4">
    <source>
        <dbReference type="ARBA" id="ARBA00022597"/>
    </source>
</evidence>
<keyword evidence="6" id="KW-0574">Periplasm</keyword>
<proteinExistence type="inferred from homology"/>
<protein>
    <recommendedName>
        <fullName evidence="8">Probable sugar-binding periplasmic protein</fullName>
    </recommendedName>
</protein>
<evidence type="ECO:0000256" key="1">
    <source>
        <dbReference type="ARBA" id="ARBA00004418"/>
    </source>
</evidence>
<dbReference type="KEGG" id="och:CES85_4098"/>
<organism evidence="10 11">
    <name type="scientific">Ochrobactrum quorumnocens</name>
    <dbReference type="NCBI Taxonomy" id="271865"/>
    <lineage>
        <taxon>Bacteria</taxon>
        <taxon>Pseudomonadati</taxon>
        <taxon>Pseudomonadota</taxon>
        <taxon>Alphaproteobacteria</taxon>
        <taxon>Hyphomicrobiales</taxon>
        <taxon>Brucellaceae</taxon>
        <taxon>Brucella/Ochrobactrum group</taxon>
        <taxon>Ochrobactrum</taxon>
    </lineage>
</organism>
<dbReference type="EMBL" id="CP022603">
    <property type="protein sequence ID" value="ASV83319.1"/>
    <property type="molecule type" value="Genomic_DNA"/>
</dbReference>
<comment type="function">
    <text evidence="7">Part of a binding-protein-dependent transport system for a sugar.</text>
</comment>
<dbReference type="PANTHER" id="PTHR43649:SF28">
    <property type="entry name" value="BINDING PROTEIN COMPONENT OF ABC SUGAR TRANSPORTER-RELATED"/>
    <property type="match status" value="1"/>
</dbReference>
<dbReference type="Proteomes" id="UP000215256">
    <property type="component" value="Chromosome 2"/>
</dbReference>